<organism evidence="1">
    <name type="scientific">marine sediment metagenome</name>
    <dbReference type="NCBI Taxonomy" id="412755"/>
    <lineage>
        <taxon>unclassified sequences</taxon>
        <taxon>metagenomes</taxon>
        <taxon>ecological metagenomes</taxon>
    </lineage>
</organism>
<dbReference type="EMBL" id="BARU01019656">
    <property type="protein sequence ID" value="GAH55278.1"/>
    <property type="molecule type" value="Genomic_DNA"/>
</dbReference>
<accession>X1ICG9</accession>
<protein>
    <submittedName>
        <fullName evidence="1">Uncharacterized protein</fullName>
    </submittedName>
</protein>
<evidence type="ECO:0000313" key="1">
    <source>
        <dbReference type="EMBL" id="GAH55278.1"/>
    </source>
</evidence>
<reference evidence="1" key="1">
    <citation type="journal article" date="2014" name="Front. Microbiol.">
        <title>High frequency of phylogenetically diverse reductive dehalogenase-homologous genes in deep subseafloor sedimentary metagenomes.</title>
        <authorList>
            <person name="Kawai M."/>
            <person name="Futagami T."/>
            <person name="Toyoda A."/>
            <person name="Takaki Y."/>
            <person name="Nishi S."/>
            <person name="Hori S."/>
            <person name="Arai W."/>
            <person name="Tsubouchi T."/>
            <person name="Morono Y."/>
            <person name="Uchiyama I."/>
            <person name="Ito T."/>
            <person name="Fujiyama A."/>
            <person name="Inagaki F."/>
            <person name="Takami H."/>
        </authorList>
    </citation>
    <scope>NUCLEOTIDE SEQUENCE</scope>
    <source>
        <strain evidence="1">Expedition CK06-06</strain>
    </source>
</reference>
<comment type="caution">
    <text evidence="1">The sequence shown here is derived from an EMBL/GenBank/DDBJ whole genome shotgun (WGS) entry which is preliminary data.</text>
</comment>
<proteinExistence type="predicted"/>
<gene>
    <name evidence="1" type="ORF">S03H2_32349</name>
</gene>
<feature type="non-terminal residue" evidence="1">
    <location>
        <position position="1"/>
    </location>
</feature>
<feature type="non-terminal residue" evidence="1">
    <location>
        <position position="288"/>
    </location>
</feature>
<name>X1ICG9_9ZZZZ</name>
<sequence>LEKRYWVARIENSVTEYEDSLPDSGLGDEVSYESYPPPIGDSIEIWDDCLWVCGVEGYPESLFRSRRGYLEQFKSTALSIFPLREDEASPVLRVKEFNNYLYPFKKTSIWVISRSGGSLVVDKMIDGIGTCAGSSVAECGDKRLRFLSNYYEIEEFDGWKLTTMELPNKVKKILKTINKTYAHRSVARNHAEENEFRLAIPTGSSMVPNKLIVYNYKDKNFFIDTYHQNICSISVLAIEKGVRAMLYGTEQGELYKVDRDATTDDGQLINMRFRTGWIGSTQWLTLRK</sequence>
<dbReference type="AlphaFoldDB" id="X1ICG9"/>